<proteinExistence type="predicted"/>
<dbReference type="Pfam" id="PF03457">
    <property type="entry name" value="HA"/>
    <property type="match status" value="1"/>
</dbReference>
<dbReference type="AlphaFoldDB" id="A0A9D5JYH0"/>
<dbReference type="EMBL" id="WJJP01000605">
    <property type="protein sequence ID" value="MBD3326597.1"/>
    <property type="molecule type" value="Genomic_DNA"/>
</dbReference>
<evidence type="ECO:0000313" key="3">
    <source>
        <dbReference type="Proteomes" id="UP000649604"/>
    </source>
</evidence>
<dbReference type="Proteomes" id="UP000649604">
    <property type="component" value="Unassembled WGS sequence"/>
</dbReference>
<feature type="domain" description="Helicase-associated" evidence="1">
    <location>
        <begin position="37"/>
        <end position="96"/>
    </location>
</feature>
<gene>
    <name evidence="2" type="ORF">GF339_18580</name>
</gene>
<reference evidence="2" key="1">
    <citation type="submission" date="2019-11" db="EMBL/GenBank/DDBJ databases">
        <title>Microbial mats filling the niche in hypersaline microbial mats.</title>
        <authorList>
            <person name="Wong H.L."/>
            <person name="Macleod F.I."/>
            <person name="White R.A. III"/>
            <person name="Burns B.P."/>
        </authorList>
    </citation>
    <scope>NUCLEOTIDE SEQUENCE</scope>
    <source>
        <strain evidence="2">Rbin_158</strain>
    </source>
</reference>
<sequence>MIVNIHTHTNSDKPKCLWARIVSQLERLPAWTWNLNESTFSNRLAALRNYAIKHGNTNVPENYEEDGIRLGVWLAHRRYDYERATLTEARRTAIEAATGWGKENWGCRRSLKR</sequence>
<protein>
    <recommendedName>
        <fullName evidence="1">Helicase-associated domain-containing protein</fullName>
    </recommendedName>
</protein>
<dbReference type="InterPro" id="IPR005114">
    <property type="entry name" value="Helicase_assoc"/>
</dbReference>
<comment type="caution">
    <text evidence="2">The sequence shown here is derived from an EMBL/GenBank/DDBJ whole genome shotgun (WGS) entry which is preliminary data.</text>
</comment>
<organism evidence="2 3">
    <name type="scientific">candidate division KSB3 bacterium</name>
    <dbReference type="NCBI Taxonomy" id="2044937"/>
    <lineage>
        <taxon>Bacteria</taxon>
        <taxon>candidate division KSB3</taxon>
    </lineage>
</organism>
<evidence type="ECO:0000313" key="2">
    <source>
        <dbReference type="EMBL" id="MBD3326597.1"/>
    </source>
</evidence>
<evidence type="ECO:0000259" key="1">
    <source>
        <dbReference type="Pfam" id="PF03457"/>
    </source>
</evidence>
<name>A0A9D5JYH0_9BACT</name>
<accession>A0A9D5JYH0</accession>
<dbReference type="Gene3D" id="6.10.140.530">
    <property type="match status" value="1"/>
</dbReference>